<dbReference type="SUPFAM" id="SSF53474">
    <property type="entry name" value="alpha/beta-Hydrolases"/>
    <property type="match status" value="1"/>
</dbReference>
<dbReference type="GO" id="GO:0052689">
    <property type="term" value="F:carboxylic ester hydrolase activity"/>
    <property type="evidence" value="ECO:0007669"/>
    <property type="project" value="TreeGrafter"/>
</dbReference>
<feature type="domain" description="Carboxylesterase type B" evidence="4">
    <location>
        <begin position="92"/>
        <end position="575"/>
    </location>
</feature>
<dbReference type="InterPro" id="IPR019826">
    <property type="entry name" value="Carboxylesterase_B_AS"/>
</dbReference>
<dbReference type="STRING" id="1416806.CAL12_02840"/>
<dbReference type="NCBIfam" id="TIGR01409">
    <property type="entry name" value="TAT_signal_seq"/>
    <property type="match status" value="1"/>
</dbReference>
<dbReference type="EC" id="3.1.1.-" evidence="3"/>
<dbReference type="InterPro" id="IPR029058">
    <property type="entry name" value="AB_hydrolase_fold"/>
</dbReference>
<protein>
    <recommendedName>
        <fullName evidence="3">Carboxylic ester hydrolase</fullName>
        <ecNumber evidence="3">3.1.1.-</ecNumber>
    </recommendedName>
</protein>
<dbReference type="PROSITE" id="PS00122">
    <property type="entry name" value="CARBOXYLESTERASE_B_1"/>
    <property type="match status" value="1"/>
</dbReference>
<dbReference type="OrthoDB" id="9775851at2"/>
<comment type="similarity">
    <text evidence="1 3">Belongs to the type-B carboxylesterase/lipase family.</text>
</comment>
<dbReference type="AlphaFoldDB" id="A0A1W6YH65"/>
<dbReference type="PROSITE" id="PS51318">
    <property type="entry name" value="TAT"/>
    <property type="match status" value="1"/>
</dbReference>
<dbReference type="InterPro" id="IPR002018">
    <property type="entry name" value="CarbesteraseB"/>
</dbReference>
<dbReference type="Pfam" id="PF00135">
    <property type="entry name" value="COesterase"/>
    <property type="match status" value="1"/>
</dbReference>
<keyword evidence="6" id="KW-1185">Reference proteome</keyword>
<dbReference type="EMBL" id="CP021108">
    <property type="protein sequence ID" value="ARP79863.1"/>
    <property type="molecule type" value="Genomic_DNA"/>
</dbReference>
<keyword evidence="2 3" id="KW-0378">Hydrolase</keyword>
<dbReference type="InterPro" id="IPR019819">
    <property type="entry name" value="Carboxylesterase_B_CS"/>
</dbReference>
<dbReference type="Proteomes" id="UP000194151">
    <property type="component" value="Chromosome"/>
</dbReference>
<sequence length="606" mass="66004">MTARRCSLQVWVAIASKLPSFSRPTAQPRRFAIPSLRRSRRRPLGQAEHRSWTMETATRRVLDRRAFLKHASAATGAAMMVSLVPRMARAAESVVETSDGKVRGSVDASASGGNVHVFKGVRYGDTTGGEYRFLPPRPVRKWSGIQDATQWGASCPQVAETQDPFYAWYTTIQPTNEDCLFLNVFTPGVNDNKRRPVMVWLHGGSWSSCAGTAPGFDGTKLAATQDVVVVTVNHRLNAFGYLWLEDKDERFADAGSAGVLDILQALRWVRDNAAAFGGDAGNVTVFGQSGGAAKVIALMGMPAAQGLFHKAVVQSCSGGMRIDSPDEAARQAHALAAALDMQSASGAALQQVPMDKLVAALKRVADPFRPVVDGRNFTRDPFYPDAPAMSAHIPLLIGNANTESTYYLQVDPNNFSLGLADVQRRLQRFLKTDAARVDGLIEAYRSEYPAYDPSEILMTITTDYLFKRNTLKVASLQAAAGKAPVYAYVFARQTPIQGGRIHTPHTGEVPFIFGTAKAAEAQVGTGADIEPMTRRMMATWAAFARTGDPNNPTLPHWEQFRDADRQTMALSMDSQLMRDPGGASRATLEGLPYYEYSVSRSAFVKG</sequence>
<evidence type="ECO:0000313" key="5">
    <source>
        <dbReference type="EMBL" id="ARP79863.1"/>
    </source>
</evidence>
<dbReference type="InterPro" id="IPR006311">
    <property type="entry name" value="TAT_signal"/>
</dbReference>
<dbReference type="KEGG" id="bgv:CAL12_02840"/>
<evidence type="ECO:0000256" key="2">
    <source>
        <dbReference type="ARBA" id="ARBA00022801"/>
    </source>
</evidence>
<dbReference type="PANTHER" id="PTHR43918">
    <property type="entry name" value="ACETYLCHOLINESTERASE"/>
    <property type="match status" value="1"/>
</dbReference>
<reference evidence="5 6" key="1">
    <citation type="submission" date="2017-05" db="EMBL/GenBank/DDBJ databases">
        <title>Complete and WGS of Bordetella genogroups.</title>
        <authorList>
            <person name="Spilker T."/>
            <person name="LiPuma J."/>
        </authorList>
    </citation>
    <scope>NUCLEOTIDE SEQUENCE [LARGE SCALE GENOMIC DNA]</scope>
    <source>
        <strain evidence="5 6">AU19157</strain>
    </source>
</reference>
<evidence type="ECO:0000256" key="1">
    <source>
        <dbReference type="ARBA" id="ARBA00005964"/>
    </source>
</evidence>
<evidence type="ECO:0000259" key="4">
    <source>
        <dbReference type="Pfam" id="PF00135"/>
    </source>
</evidence>
<proteinExistence type="inferred from homology"/>
<name>A0A1W6YH65_9BORD</name>
<organism evidence="5 6">
    <name type="scientific">Bordetella genomosp. 8</name>
    <dbReference type="NCBI Taxonomy" id="1416806"/>
    <lineage>
        <taxon>Bacteria</taxon>
        <taxon>Pseudomonadati</taxon>
        <taxon>Pseudomonadota</taxon>
        <taxon>Betaproteobacteria</taxon>
        <taxon>Burkholderiales</taxon>
        <taxon>Alcaligenaceae</taxon>
        <taxon>Bordetella</taxon>
    </lineage>
</organism>
<dbReference type="PROSITE" id="PS00941">
    <property type="entry name" value="CARBOXYLESTERASE_B_2"/>
    <property type="match status" value="1"/>
</dbReference>
<accession>A0A1W6YH65</accession>
<evidence type="ECO:0000313" key="6">
    <source>
        <dbReference type="Proteomes" id="UP000194151"/>
    </source>
</evidence>
<dbReference type="InterPro" id="IPR050654">
    <property type="entry name" value="AChE-related_enzymes"/>
</dbReference>
<dbReference type="PANTHER" id="PTHR43918:SF4">
    <property type="entry name" value="CARBOXYLIC ESTER HYDROLASE"/>
    <property type="match status" value="1"/>
</dbReference>
<evidence type="ECO:0000256" key="3">
    <source>
        <dbReference type="RuleBase" id="RU361235"/>
    </source>
</evidence>
<dbReference type="InterPro" id="IPR019546">
    <property type="entry name" value="TAT_signal_bac_arc"/>
</dbReference>
<dbReference type="Gene3D" id="3.40.50.1820">
    <property type="entry name" value="alpha/beta hydrolase"/>
    <property type="match status" value="1"/>
</dbReference>
<gene>
    <name evidence="5" type="ORF">CAL12_02840</name>
</gene>